<dbReference type="GO" id="GO:0004930">
    <property type="term" value="F:G protein-coupled receptor activity"/>
    <property type="evidence" value="ECO:0007669"/>
    <property type="project" value="InterPro"/>
</dbReference>
<organism evidence="8 9">
    <name type="scientific">Cryptococcus amylolentus CBS 6039</name>
    <dbReference type="NCBI Taxonomy" id="1295533"/>
    <lineage>
        <taxon>Eukaryota</taxon>
        <taxon>Fungi</taxon>
        <taxon>Dikarya</taxon>
        <taxon>Basidiomycota</taxon>
        <taxon>Agaricomycotina</taxon>
        <taxon>Tremellomycetes</taxon>
        <taxon>Tremellales</taxon>
        <taxon>Cryptococcaceae</taxon>
        <taxon>Cryptococcus</taxon>
    </lineage>
</organism>
<feature type="transmembrane region" description="Helical" evidence="6">
    <location>
        <begin position="455"/>
        <end position="475"/>
    </location>
</feature>
<keyword evidence="2 6" id="KW-0812">Transmembrane</keyword>
<gene>
    <name evidence="8" type="ORF">L202_02901</name>
</gene>
<protein>
    <recommendedName>
        <fullName evidence="7">G-protein coupled receptors family 1 profile domain-containing protein</fullName>
    </recommendedName>
</protein>
<dbReference type="GO" id="GO:0005886">
    <property type="term" value="C:plasma membrane"/>
    <property type="evidence" value="ECO:0007669"/>
    <property type="project" value="TreeGrafter"/>
</dbReference>
<dbReference type="InterPro" id="IPR017452">
    <property type="entry name" value="GPCR_Rhodpsn_7TM"/>
</dbReference>
<keyword evidence="4 6" id="KW-0472">Membrane</keyword>
<comment type="caution">
    <text evidence="8">The sequence shown here is derived from an EMBL/GenBank/DDBJ whole genome shotgun (WGS) entry which is preliminary data.</text>
</comment>
<evidence type="ECO:0000313" key="8">
    <source>
        <dbReference type="EMBL" id="ODN80744.1"/>
    </source>
</evidence>
<reference evidence="8 9" key="1">
    <citation type="submission" date="2016-06" db="EMBL/GenBank/DDBJ databases">
        <title>Evolution of pathogenesis and genome organization in the Tremellales.</title>
        <authorList>
            <person name="Cuomo C."/>
            <person name="Litvintseva A."/>
            <person name="Heitman J."/>
            <person name="Chen Y."/>
            <person name="Sun S."/>
            <person name="Springer D."/>
            <person name="Dromer F."/>
            <person name="Young S."/>
            <person name="Zeng Q."/>
            <person name="Chapman S."/>
            <person name="Gujja S."/>
            <person name="Saif S."/>
            <person name="Birren B."/>
        </authorList>
    </citation>
    <scope>NUCLEOTIDE SEQUENCE [LARGE SCALE GENOMIC DNA]</scope>
    <source>
        <strain evidence="8 9">CBS 6039</strain>
    </source>
</reference>
<dbReference type="PANTHER" id="PTHR23112:SF0">
    <property type="entry name" value="TRANSMEMBRANE PROTEIN 116"/>
    <property type="match status" value="1"/>
</dbReference>
<dbReference type="Gene3D" id="1.20.1070.10">
    <property type="entry name" value="Rhodopsin 7-helix transmembrane proteins"/>
    <property type="match status" value="1"/>
</dbReference>
<feature type="transmembrane region" description="Helical" evidence="6">
    <location>
        <begin position="120"/>
        <end position="141"/>
    </location>
</feature>
<dbReference type="CDD" id="cd00637">
    <property type="entry name" value="7tm_classA_rhodopsin-like"/>
    <property type="match status" value="1"/>
</dbReference>
<dbReference type="InterPro" id="IPR000276">
    <property type="entry name" value="GPCR_Rhodpsn"/>
</dbReference>
<feature type="compositionally biased region" description="Low complexity" evidence="5">
    <location>
        <begin position="317"/>
        <end position="336"/>
    </location>
</feature>
<proteinExistence type="predicted"/>
<feature type="transmembrane region" description="Helical" evidence="6">
    <location>
        <begin position="6"/>
        <end position="30"/>
    </location>
</feature>
<dbReference type="SUPFAM" id="SSF81321">
    <property type="entry name" value="Family A G protein-coupled receptor-like"/>
    <property type="match status" value="1"/>
</dbReference>
<evidence type="ECO:0000256" key="4">
    <source>
        <dbReference type="ARBA" id="ARBA00023136"/>
    </source>
</evidence>
<dbReference type="OrthoDB" id="100006at2759"/>
<keyword evidence="9" id="KW-1185">Reference proteome</keyword>
<accession>A0A1E3HWS2</accession>
<dbReference type="STRING" id="1295533.A0A1E3HWS2"/>
<evidence type="ECO:0000313" key="9">
    <source>
        <dbReference type="Proteomes" id="UP000094065"/>
    </source>
</evidence>
<feature type="transmembrane region" description="Helical" evidence="6">
    <location>
        <begin position="487"/>
        <end position="509"/>
    </location>
</feature>
<dbReference type="GeneID" id="30154210"/>
<dbReference type="AlphaFoldDB" id="A0A1E3HWS2"/>
<dbReference type="GO" id="GO:0007189">
    <property type="term" value="P:adenylate cyclase-activating G protein-coupled receptor signaling pathway"/>
    <property type="evidence" value="ECO:0007669"/>
    <property type="project" value="TreeGrafter"/>
</dbReference>
<feature type="transmembrane region" description="Helical" evidence="6">
    <location>
        <begin position="42"/>
        <end position="67"/>
    </location>
</feature>
<evidence type="ECO:0000256" key="2">
    <source>
        <dbReference type="ARBA" id="ARBA00022692"/>
    </source>
</evidence>
<sequence>MAKYTLINAWGGTVISATTLVSATYLLTLLWKQGTGKLRVRLLMGMIISDLAIGLAILPSDIMFILNKKIATGTAGCNALGFVLTTILFTQHLWTLAIAIATFLLLRHPLSRITMMVERYSWLIAPAIWSLSILHAGVWYAKVGFVNTGTLCYYGTKSHSPDLDRNLCQFLPRALVFILIIILYSRLFRFLRRPDTIQLSSATGSRLGVETERAPPSKRGSHVLRPLARLKRLSSFGLESNHQVKEVIPEAPWEALEFIQVGNYNPLTMDAPPQAPPHSMSYNDGLSFMSHEHGGPSRPASILSSPTSHLRDPFAGISPNPSSSRLGSLSSDISQSTAVTPGEPFTAELLYNGGRRRSSASSVKFLAPPNIKGNALSPIISLGRYESNIVEESVDSEGKISKEEEVEIVEKEQTMEEFFAETQAPRLDEGRSGSFSGAGGQRSAASYFNRQASLLMLYFPIAYMFVFSASLYRLIYNMVKGEASPVLSIISNWMVLSVGLIDAFVYGIAEFMIRRRVRRKMPDRI</sequence>
<dbReference type="PROSITE" id="PS50262">
    <property type="entry name" value="G_PROTEIN_RECEP_F1_2"/>
    <property type="match status" value="1"/>
</dbReference>
<dbReference type="EMBL" id="AWGJ01000004">
    <property type="protein sequence ID" value="ODN80744.1"/>
    <property type="molecule type" value="Genomic_DNA"/>
</dbReference>
<feature type="domain" description="G-protein coupled receptors family 1 profile" evidence="7">
    <location>
        <begin position="12"/>
        <end position="193"/>
    </location>
</feature>
<evidence type="ECO:0000256" key="3">
    <source>
        <dbReference type="ARBA" id="ARBA00022989"/>
    </source>
</evidence>
<evidence type="ECO:0000256" key="1">
    <source>
        <dbReference type="ARBA" id="ARBA00004141"/>
    </source>
</evidence>
<feature type="transmembrane region" description="Helical" evidence="6">
    <location>
        <begin position="79"/>
        <end position="108"/>
    </location>
</feature>
<dbReference type="PANTHER" id="PTHR23112">
    <property type="entry name" value="G PROTEIN-COUPLED RECEPTOR 157-RELATED"/>
    <property type="match status" value="1"/>
</dbReference>
<dbReference type="Pfam" id="PF00001">
    <property type="entry name" value="7tm_1"/>
    <property type="match status" value="1"/>
</dbReference>
<name>A0A1E3HWS2_9TREE</name>
<evidence type="ECO:0000259" key="7">
    <source>
        <dbReference type="PROSITE" id="PS50262"/>
    </source>
</evidence>
<feature type="region of interest" description="Disordered" evidence="5">
    <location>
        <begin position="291"/>
        <end position="340"/>
    </location>
</feature>
<dbReference type="Proteomes" id="UP000094065">
    <property type="component" value="Unassembled WGS sequence"/>
</dbReference>
<feature type="transmembrane region" description="Helical" evidence="6">
    <location>
        <begin position="170"/>
        <end position="188"/>
    </location>
</feature>
<comment type="subcellular location">
    <subcellularLocation>
        <location evidence="1">Membrane</location>
        <topology evidence="1">Multi-pass membrane protein</topology>
    </subcellularLocation>
</comment>
<evidence type="ECO:0000256" key="6">
    <source>
        <dbReference type="SAM" id="Phobius"/>
    </source>
</evidence>
<keyword evidence="3 6" id="KW-1133">Transmembrane helix</keyword>
<evidence type="ECO:0000256" key="5">
    <source>
        <dbReference type="SAM" id="MobiDB-lite"/>
    </source>
</evidence>
<dbReference type="RefSeq" id="XP_018995310.1">
    <property type="nucleotide sequence ID" value="XM_019136641.1"/>
</dbReference>